<organism evidence="1">
    <name type="scientific">viral metagenome</name>
    <dbReference type="NCBI Taxonomy" id="1070528"/>
    <lineage>
        <taxon>unclassified sequences</taxon>
        <taxon>metagenomes</taxon>
        <taxon>organismal metagenomes</taxon>
    </lineage>
</organism>
<sequence>MSTFTPSIIECHIEETKKSKLFIHYNVSKILTADAALSVAIAIGVPFKGIRELPPKIKLFPI</sequence>
<evidence type="ECO:0000313" key="1">
    <source>
        <dbReference type="EMBL" id="QHT96750.1"/>
    </source>
</evidence>
<proteinExistence type="predicted"/>
<reference evidence="1" key="1">
    <citation type="journal article" date="2020" name="Nature">
        <title>Giant virus diversity and host interactions through global metagenomics.</title>
        <authorList>
            <person name="Schulz F."/>
            <person name="Roux S."/>
            <person name="Paez-Espino D."/>
            <person name="Jungbluth S."/>
            <person name="Walsh D.A."/>
            <person name="Denef V.J."/>
            <person name="McMahon K.D."/>
            <person name="Konstantinidis K.T."/>
            <person name="Eloe-Fadrosh E.A."/>
            <person name="Kyrpides N.C."/>
            <person name="Woyke T."/>
        </authorList>
    </citation>
    <scope>NUCLEOTIDE SEQUENCE</scope>
    <source>
        <strain evidence="1">GVMAG-M-3300024336-7</strain>
    </source>
</reference>
<dbReference type="AlphaFoldDB" id="A0A6C0IW41"/>
<protein>
    <submittedName>
        <fullName evidence="1">Uncharacterized protein</fullName>
    </submittedName>
</protein>
<accession>A0A6C0IW41</accession>
<dbReference type="EMBL" id="MN740267">
    <property type="protein sequence ID" value="QHT96750.1"/>
    <property type="molecule type" value="Genomic_DNA"/>
</dbReference>
<name>A0A6C0IW41_9ZZZZ</name>